<dbReference type="GO" id="GO:0050660">
    <property type="term" value="F:flavin adenine dinucleotide binding"/>
    <property type="evidence" value="ECO:0007669"/>
    <property type="project" value="InterPro"/>
</dbReference>
<evidence type="ECO:0000313" key="5">
    <source>
        <dbReference type="EMBL" id="QQD18570.1"/>
    </source>
</evidence>
<dbReference type="Gene3D" id="2.40.110.10">
    <property type="entry name" value="Butyryl-CoA Dehydrogenase, subunit A, domain 2"/>
    <property type="match status" value="1"/>
</dbReference>
<dbReference type="AlphaFoldDB" id="A0A7T4R184"/>
<dbReference type="Proteomes" id="UP000596063">
    <property type="component" value="Chromosome"/>
</dbReference>
<dbReference type="Pfam" id="PF08028">
    <property type="entry name" value="Acyl-CoA_dh_2"/>
    <property type="match status" value="1"/>
</dbReference>
<dbReference type="InterPro" id="IPR013786">
    <property type="entry name" value="AcylCoA_DH/ox_N"/>
</dbReference>
<evidence type="ECO:0000256" key="2">
    <source>
        <dbReference type="ARBA" id="ARBA00049661"/>
    </source>
</evidence>
<dbReference type="Gene3D" id="1.20.140.10">
    <property type="entry name" value="Butyryl-CoA Dehydrogenase, subunit A, domain 3"/>
    <property type="match status" value="1"/>
</dbReference>
<dbReference type="InterPro" id="IPR046373">
    <property type="entry name" value="Acyl-CoA_Oxase/DH_mid-dom_sf"/>
</dbReference>
<dbReference type="PANTHER" id="PTHR48083">
    <property type="entry name" value="MEDIUM-CHAIN SPECIFIC ACYL-COA DEHYDROGENASE, MITOCHONDRIAL-RELATED"/>
    <property type="match status" value="1"/>
</dbReference>
<dbReference type="GO" id="GO:0016712">
    <property type="term" value="F:oxidoreductase activity, acting on paired donors, with incorporation or reduction of molecular oxygen, reduced flavin or flavoprotein as one donor, and incorporation of one atom of oxygen"/>
    <property type="evidence" value="ECO:0007669"/>
    <property type="project" value="TreeGrafter"/>
</dbReference>
<proteinExistence type="inferred from homology"/>
<name>A0A7T4R184_9GAMM</name>
<dbReference type="SUPFAM" id="SSF47203">
    <property type="entry name" value="Acyl-CoA dehydrogenase C-terminal domain-like"/>
    <property type="match status" value="1"/>
</dbReference>
<dbReference type="InterPro" id="IPR009100">
    <property type="entry name" value="AcylCoA_DH/oxidase_NM_dom_sf"/>
</dbReference>
<dbReference type="InterPro" id="IPR013107">
    <property type="entry name" value="Acyl-CoA_DH_C"/>
</dbReference>
<reference evidence="5 6" key="1">
    <citation type="submission" date="2020-12" db="EMBL/GenBank/DDBJ databases">
        <authorList>
            <person name="Shan Y."/>
        </authorList>
    </citation>
    <scope>NUCLEOTIDE SEQUENCE [LARGE SCALE GENOMIC DNA]</scope>
    <source>
        <strain evidence="6">csc3.9</strain>
    </source>
</reference>
<dbReference type="InterPro" id="IPR050741">
    <property type="entry name" value="Acyl-CoA_dehydrogenase"/>
</dbReference>
<comment type="similarity">
    <text evidence="2">Belongs to the HpaH/HsaA monooxygenase family.</text>
</comment>
<dbReference type="GO" id="GO:0005737">
    <property type="term" value="C:cytoplasm"/>
    <property type="evidence" value="ECO:0007669"/>
    <property type="project" value="TreeGrafter"/>
</dbReference>
<keyword evidence="6" id="KW-1185">Reference proteome</keyword>
<dbReference type="Gene3D" id="1.10.540.10">
    <property type="entry name" value="Acyl-CoA dehydrogenase/oxidase, N-terminal domain"/>
    <property type="match status" value="1"/>
</dbReference>
<evidence type="ECO:0000313" key="6">
    <source>
        <dbReference type="Proteomes" id="UP000596063"/>
    </source>
</evidence>
<sequence>MNNHQEIDLRGLNSARAQELIERAKALGPVLKERSADAAAQSKIPEETIADFQDAGFFKILQSEKYGGYEMDPQVYYRVVLEVAKSCMSSAWVLSVIGVHNWQLNLMDAEAAEEVWKNDPTVLISSSYAPVGLVEAVEGGYKLSGRWSFSSGCEHCKWVFLGGVVPVEGEPWDIKNYRTFLVPIEDYTIEKNWDVVGLKATGSHDIELTDVFVPDYRTHRMLEDALTDKHKDKRPLYQLPFMQVFSRAVCTATLGTLESALEDYIQVAQFRIAGGKLMRDHDDSKRIAAQVKAAVESMKLIMMDSFDAMMRSAETGVELGMVERARFRYESSLVADRCIALSSKMLKAAGSGAIRNGSPLLKKHLDMLASQAHIANISESFEINLGGVLFGHEPTELGL</sequence>
<dbReference type="GO" id="GO:0033539">
    <property type="term" value="P:fatty acid beta-oxidation using acyl-CoA dehydrogenase"/>
    <property type="evidence" value="ECO:0007669"/>
    <property type="project" value="TreeGrafter"/>
</dbReference>
<evidence type="ECO:0000259" key="3">
    <source>
        <dbReference type="Pfam" id="PF02771"/>
    </source>
</evidence>
<dbReference type="PIRSF" id="PIRSF016578">
    <property type="entry name" value="HsaA"/>
    <property type="match status" value="1"/>
</dbReference>
<accession>A0A7T4R184</accession>
<keyword evidence="1" id="KW-0560">Oxidoreductase</keyword>
<feature type="domain" description="Acyl-CoA dehydrogenase C-terminal" evidence="4">
    <location>
        <begin position="250"/>
        <end position="375"/>
    </location>
</feature>
<dbReference type="EMBL" id="CP066167">
    <property type="protein sequence ID" value="QQD18570.1"/>
    <property type="molecule type" value="Genomic_DNA"/>
</dbReference>
<dbReference type="Pfam" id="PF02771">
    <property type="entry name" value="Acyl-CoA_dh_N"/>
    <property type="match status" value="1"/>
</dbReference>
<dbReference type="GO" id="GO:0003995">
    <property type="term" value="F:acyl-CoA dehydrogenase activity"/>
    <property type="evidence" value="ECO:0007669"/>
    <property type="project" value="TreeGrafter"/>
</dbReference>
<gene>
    <name evidence="5" type="ORF">I6N98_01450</name>
</gene>
<feature type="domain" description="Acyl-CoA dehydrogenase/oxidase N-terminal" evidence="3">
    <location>
        <begin position="32"/>
        <end position="96"/>
    </location>
</feature>
<dbReference type="InterPro" id="IPR037069">
    <property type="entry name" value="AcylCoA_DH/ox_N_sf"/>
</dbReference>
<organism evidence="5 6">
    <name type="scientific">Spongiibacter nanhainus</name>
    <dbReference type="NCBI Taxonomy" id="2794344"/>
    <lineage>
        <taxon>Bacteria</taxon>
        <taxon>Pseudomonadati</taxon>
        <taxon>Pseudomonadota</taxon>
        <taxon>Gammaproteobacteria</taxon>
        <taxon>Cellvibrionales</taxon>
        <taxon>Spongiibacteraceae</taxon>
        <taxon>Spongiibacter</taxon>
    </lineage>
</organism>
<dbReference type="SUPFAM" id="SSF56645">
    <property type="entry name" value="Acyl-CoA dehydrogenase NM domain-like"/>
    <property type="match status" value="1"/>
</dbReference>
<protein>
    <submittedName>
        <fullName evidence="5">Acyl-CoA dehydrogenase family protein</fullName>
    </submittedName>
</protein>
<evidence type="ECO:0000256" key="1">
    <source>
        <dbReference type="ARBA" id="ARBA00023002"/>
    </source>
</evidence>
<dbReference type="InterPro" id="IPR036250">
    <property type="entry name" value="AcylCo_DH-like_C"/>
</dbReference>
<dbReference type="KEGG" id="snan:I6N98_01450"/>
<evidence type="ECO:0000259" key="4">
    <source>
        <dbReference type="Pfam" id="PF08028"/>
    </source>
</evidence>
<dbReference type="RefSeq" id="WP_198570061.1">
    <property type="nucleotide sequence ID" value="NZ_CP066167.1"/>
</dbReference>
<dbReference type="PANTHER" id="PTHR48083:SF19">
    <property type="entry name" value="FLAVIN-DEPENDENT MONOOXYGENASE, OXYGENASE SUBUNIT HSAA"/>
    <property type="match status" value="1"/>
</dbReference>